<evidence type="ECO:0000313" key="2">
    <source>
        <dbReference type="Proteomes" id="UP000440224"/>
    </source>
</evidence>
<keyword evidence="2" id="KW-1185">Reference proteome</keyword>
<sequence length="327" mass="37060">MNGKVELIGALGHAANAGAARIWLFVDDVDATFLSTPEERLAASTFFSACRNLCSMVEGLTVRASVRTDVWTILAQADESLDKCEQYMLDLAWSTLETGQILERKILSYFRRQYPHDSRYSELEPRKDGGAIFGLVFHEPFYWNRKPLEAFRPIHILSAGRPRWAAQLCKMAGRSAAKVGRNRITLKHITSQLREYGEARIDDLYKEHRHQCSNLEGLIEGFAGGAKRYVTHDLLNRIANKVFREVGMPEIDGVKAGAIEVAHFLFRIGFICARDDSDPTVSLGFVRFEDRPNLLRTRANLDDGLDWEIHPSYRKVLRIGSSDDIDE</sequence>
<dbReference type="AlphaFoldDB" id="A0A6N7Q4A3"/>
<proteinExistence type="predicted"/>
<organism evidence="1 2">
    <name type="scientific">Polyangium spumosum</name>
    <dbReference type="NCBI Taxonomy" id="889282"/>
    <lineage>
        <taxon>Bacteria</taxon>
        <taxon>Pseudomonadati</taxon>
        <taxon>Myxococcota</taxon>
        <taxon>Polyangia</taxon>
        <taxon>Polyangiales</taxon>
        <taxon>Polyangiaceae</taxon>
        <taxon>Polyangium</taxon>
    </lineage>
</organism>
<evidence type="ECO:0000313" key="1">
    <source>
        <dbReference type="EMBL" id="MRG98567.1"/>
    </source>
</evidence>
<dbReference type="EMBL" id="WJIE01000038">
    <property type="protein sequence ID" value="MRG98567.1"/>
    <property type="molecule type" value="Genomic_DNA"/>
</dbReference>
<protein>
    <submittedName>
        <fullName evidence="1">Uncharacterized protein</fullName>
    </submittedName>
</protein>
<accession>A0A6N7Q4A3</accession>
<comment type="caution">
    <text evidence="1">The sequence shown here is derived from an EMBL/GenBank/DDBJ whole genome shotgun (WGS) entry which is preliminary data.</text>
</comment>
<dbReference type="OrthoDB" id="5540980at2"/>
<dbReference type="RefSeq" id="WP_153825333.1">
    <property type="nucleotide sequence ID" value="NZ_WJIE01000038.1"/>
</dbReference>
<name>A0A6N7Q4A3_9BACT</name>
<gene>
    <name evidence="1" type="ORF">GF068_42645</name>
</gene>
<dbReference type="NCBIfam" id="NF047389">
    <property type="entry name" value="ATPase_Sll1717"/>
    <property type="match status" value="1"/>
</dbReference>
<reference evidence="1 2" key="1">
    <citation type="submission" date="2019-10" db="EMBL/GenBank/DDBJ databases">
        <title>A soil myxobacterium in the family Polyangiaceae.</title>
        <authorList>
            <person name="Li Y."/>
            <person name="Wang J."/>
        </authorList>
    </citation>
    <scope>NUCLEOTIDE SEQUENCE [LARGE SCALE GENOMIC DNA]</scope>
    <source>
        <strain evidence="1 2">DSM 14734</strain>
    </source>
</reference>
<dbReference type="InterPro" id="IPR059206">
    <property type="entry name" value="Sll1717-like"/>
</dbReference>
<dbReference type="Proteomes" id="UP000440224">
    <property type="component" value="Unassembled WGS sequence"/>
</dbReference>